<sequence>MDADRPVKPYSEVESEWIKQEISERDFDDDDDRDFVDTLVYFEKMILEGPSGFASGMAWGNARNSHPDIYDRLQKELRPEKFAERKQRETQASQLEKKETETQEPDSQNAREEWQQISEKKNS</sequence>
<reference evidence="2 3" key="1">
    <citation type="submission" date="2022-06" db="EMBL/GenBank/DDBJ databases">
        <title>Halomicroarcula sp. a new haloarchaeum isolate from saline soil.</title>
        <authorList>
            <person name="Strakova D."/>
            <person name="Galisteo C."/>
            <person name="Sanchez-Porro C."/>
            <person name="Ventosa A."/>
        </authorList>
    </citation>
    <scope>NUCLEOTIDE SEQUENCE [LARGE SCALE GENOMIC DNA]</scope>
    <source>
        <strain evidence="2 3">S3CR25-11</strain>
    </source>
</reference>
<organism evidence="2 3">
    <name type="scientific">Haloarcula onubensis</name>
    <dbReference type="NCBI Taxonomy" id="2950539"/>
    <lineage>
        <taxon>Archaea</taxon>
        <taxon>Methanobacteriati</taxon>
        <taxon>Methanobacteriota</taxon>
        <taxon>Stenosarchaea group</taxon>
        <taxon>Halobacteria</taxon>
        <taxon>Halobacteriales</taxon>
        <taxon>Haloarculaceae</taxon>
        <taxon>Haloarcula</taxon>
    </lineage>
</organism>
<protein>
    <submittedName>
        <fullName evidence="2">Uncharacterized protein</fullName>
    </submittedName>
</protein>
<feature type="compositionally biased region" description="Basic and acidic residues" evidence="1">
    <location>
        <begin position="109"/>
        <end position="123"/>
    </location>
</feature>
<evidence type="ECO:0000256" key="1">
    <source>
        <dbReference type="SAM" id="MobiDB-lite"/>
    </source>
</evidence>
<dbReference type="RefSeq" id="WP_310901798.1">
    <property type="nucleotide sequence ID" value="NZ_JAMQOS010000007.1"/>
</dbReference>
<dbReference type="Proteomes" id="UP001268864">
    <property type="component" value="Unassembled WGS sequence"/>
</dbReference>
<name>A0ABU2FUX8_9EURY</name>
<comment type="caution">
    <text evidence="2">The sequence shown here is derived from an EMBL/GenBank/DDBJ whole genome shotgun (WGS) entry which is preliminary data.</text>
</comment>
<feature type="region of interest" description="Disordered" evidence="1">
    <location>
        <begin position="80"/>
        <end position="123"/>
    </location>
</feature>
<gene>
    <name evidence="2" type="ORF">NDI86_18200</name>
</gene>
<keyword evidence="3" id="KW-1185">Reference proteome</keyword>
<feature type="compositionally biased region" description="Basic and acidic residues" evidence="1">
    <location>
        <begin position="80"/>
        <end position="101"/>
    </location>
</feature>
<evidence type="ECO:0000313" key="2">
    <source>
        <dbReference type="EMBL" id="MDS0284051.1"/>
    </source>
</evidence>
<accession>A0ABU2FUX8</accession>
<dbReference type="EMBL" id="JAMQOS010000007">
    <property type="protein sequence ID" value="MDS0284051.1"/>
    <property type="molecule type" value="Genomic_DNA"/>
</dbReference>
<evidence type="ECO:0000313" key="3">
    <source>
        <dbReference type="Proteomes" id="UP001268864"/>
    </source>
</evidence>
<proteinExistence type="predicted"/>